<dbReference type="EMBL" id="CP032509">
    <property type="protein sequence ID" value="AZN73020.1"/>
    <property type="molecule type" value="Genomic_DNA"/>
</dbReference>
<dbReference type="OrthoDB" id="9802022at2"/>
<dbReference type="SUPFAM" id="SSF53822">
    <property type="entry name" value="Periplasmic binding protein-like I"/>
    <property type="match status" value="1"/>
</dbReference>
<dbReference type="Pfam" id="PF13433">
    <property type="entry name" value="Peripla_BP_5"/>
    <property type="match status" value="1"/>
</dbReference>
<evidence type="ECO:0000313" key="2">
    <source>
        <dbReference type="EMBL" id="AZN73020.1"/>
    </source>
</evidence>
<dbReference type="Proteomes" id="UP000268192">
    <property type="component" value="Chromosome"/>
</dbReference>
<dbReference type="RefSeq" id="WP_126011506.1">
    <property type="nucleotide sequence ID" value="NZ_CP032509.1"/>
</dbReference>
<dbReference type="PANTHER" id="PTHR47628:SF1">
    <property type="entry name" value="ALIPHATIC AMIDASE EXPRESSION-REGULATING PROTEIN"/>
    <property type="match status" value="1"/>
</dbReference>
<dbReference type="AlphaFoldDB" id="A0A3Q8XQN1"/>
<keyword evidence="3" id="KW-1185">Reference proteome</keyword>
<dbReference type="InterPro" id="IPR028082">
    <property type="entry name" value="Peripla_BP_I"/>
</dbReference>
<gene>
    <name evidence="2" type="ORF">D5400_18530</name>
</gene>
<dbReference type="InterPro" id="IPR039570">
    <property type="entry name" value="AmiC_PBP1"/>
</dbReference>
<feature type="region of interest" description="Disordered" evidence="1">
    <location>
        <begin position="369"/>
        <end position="400"/>
    </location>
</feature>
<dbReference type="Gene3D" id="3.40.50.2300">
    <property type="match status" value="2"/>
</dbReference>
<dbReference type="KEGG" id="abaw:D5400_18530"/>
<accession>A0A3Q8XQN1</accession>
<evidence type="ECO:0000313" key="3">
    <source>
        <dbReference type="Proteomes" id="UP000268192"/>
    </source>
</evidence>
<reference evidence="2 3" key="1">
    <citation type="submission" date="2018-09" db="EMBL/GenBank/DDBJ databases">
        <title>Marinorhizobium profundi gen. nov., sp. nov., isolated from a deep-sea sediment sample from the New Britain Trench and proposal of Marinorhizobiaceae fam. nov. in the order Rhizobiales of the class Alphaproteobacteria.</title>
        <authorList>
            <person name="Cao J."/>
        </authorList>
    </citation>
    <scope>NUCLEOTIDE SEQUENCE [LARGE SCALE GENOMIC DNA]</scope>
    <source>
        <strain evidence="2 3">WS11</strain>
    </source>
</reference>
<dbReference type="CDD" id="cd06357">
    <property type="entry name" value="PBP1_AmiC"/>
    <property type="match status" value="1"/>
</dbReference>
<sequence>MTVPTYPIGILVSTTGTYGTVGRSMLNGALLACAEVNADGAIRLEPVHRDPAGQPAAYADAAQAMIDEGMRHIVGCYTSSSRKEVIPLVEKHDALLWYPTHYEGFESSTNVVYTGAAPNHHMSPLVDYLIDNHGARAFCVGSNYIWAWESNRILRDCIHAKGGVTIAERYLAVGECDVDQVIDMIFESEPDFVFNTLIGGSAYAFFEKFRRACVERGIDQVARYPVASCNLSEPDLSEIAVDCRDGHLSSSVYFATLESAENTRFVENYRARFPQGPAISAEGEAAYIATHLLAKALAIAGSEACGDVYAAVAGLAMQAPQGRVAIDRETHHAFLTPRLGRSRADGAFDIVAEARAAVRPDPYMVRASQPLQQAPAVSPQGRSTGPTQRPNLRPHLRIVP</sequence>
<dbReference type="PANTHER" id="PTHR47628">
    <property type="match status" value="1"/>
</dbReference>
<name>A0A3Q8XQN1_9HYPH</name>
<feature type="compositionally biased region" description="Polar residues" evidence="1">
    <location>
        <begin position="380"/>
        <end position="390"/>
    </location>
</feature>
<evidence type="ECO:0000256" key="1">
    <source>
        <dbReference type="SAM" id="MobiDB-lite"/>
    </source>
</evidence>
<organism evidence="2 3">
    <name type="scientific">Georhizobium profundi</name>
    <dbReference type="NCBI Taxonomy" id="2341112"/>
    <lineage>
        <taxon>Bacteria</taxon>
        <taxon>Pseudomonadati</taxon>
        <taxon>Pseudomonadota</taxon>
        <taxon>Alphaproteobacteria</taxon>
        <taxon>Hyphomicrobiales</taxon>
        <taxon>Rhizobiaceae</taxon>
        <taxon>Georhizobium</taxon>
    </lineage>
</organism>
<protein>
    <submittedName>
        <fullName evidence="2">Aliphatic amidase expression-regulating protein</fullName>
    </submittedName>
</protein>
<proteinExistence type="predicted"/>
<dbReference type="GO" id="GO:0033218">
    <property type="term" value="F:amide binding"/>
    <property type="evidence" value="ECO:0007669"/>
    <property type="project" value="InterPro"/>
</dbReference>